<dbReference type="Pfam" id="PF00725">
    <property type="entry name" value="3HCDH"/>
    <property type="match status" value="1"/>
</dbReference>
<dbReference type="Gene3D" id="1.10.1040.10">
    <property type="entry name" value="N-(1-d-carboxylethyl)-l-norvaline Dehydrogenase, domain 2"/>
    <property type="match status" value="1"/>
</dbReference>
<dbReference type="SUPFAM" id="SSF51735">
    <property type="entry name" value="NAD(P)-binding Rossmann-fold domains"/>
    <property type="match status" value="1"/>
</dbReference>
<dbReference type="PANTHER" id="PTHR48075">
    <property type="entry name" value="3-HYDROXYACYL-COA DEHYDROGENASE FAMILY PROTEIN"/>
    <property type="match status" value="1"/>
</dbReference>
<dbReference type="InterPro" id="IPR013328">
    <property type="entry name" value="6PGD_dom2"/>
</dbReference>
<dbReference type="InterPro" id="IPR036291">
    <property type="entry name" value="NAD(P)-bd_dom_sf"/>
</dbReference>
<evidence type="ECO:0000313" key="7">
    <source>
        <dbReference type="Proteomes" id="UP001592531"/>
    </source>
</evidence>
<feature type="domain" description="3-hydroxyacyl-CoA dehydrogenase C-terminal" evidence="4">
    <location>
        <begin position="181"/>
        <end position="277"/>
    </location>
</feature>
<sequence length="278" mass="30730">MAVVGAGTIGRSVAHALATTGHHVLLLDTTDQLLDQSIRQLRRDLRFERLLGQVQDRDDAEVLRRIEPTTDYARLAQAGFVIENTTEDWDVKREVYQQLDQLCAPGVVFAANTSCVPITRLAAQTTRPEQVLGMHFMNPVPVKPVVEMVRGFHTSPETVARARALLAAMGKEGVLVEDSPGFVANRVMMLAVNEAAYLVHEHVAEPAEVDRIFTSCFGHPMGMLATADLIGLDTVLLSIEQLHDRFADSKYRPCPLLRRMVDAGHLGRKSGQGFFTYT</sequence>
<dbReference type="PIRSF" id="PIRSF000105">
    <property type="entry name" value="HCDH"/>
    <property type="match status" value="1"/>
</dbReference>
<dbReference type="Proteomes" id="UP001592531">
    <property type="component" value="Unassembled WGS sequence"/>
</dbReference>
<protein>
    <submittedName>
        <fullName evidence="6">3-hydroxyacyl-CoA dehydrogenase family protein</fullName>
        <ecNumber evidence="6">1.1.1.35</ecNumber>
    </submittedName>
</protein>
<evidence type="ECO:0000259" key="4">
    <source>
        <dbReference type="Pfam" id="PF00725"/>
    </source>
</evidence>
<evidence type="ECO:0000313" key="6">
    <source>
        <dbReference type="EMBL" id="MFC1421552.1"/>
    </source>
</evidence>
<dbReference type="EC" id="1.1.1.35" evidence="6"/>
<reference evidence="6 7" key="1">
    <citation type="submission" date="2024-09" db="EMBL/GenBank/DDBJ databases">
        <authorList>
            <person name="Lee S.D."/>
        </authorList>
    </citation>
    <scope>NUCLEOTIDE SEQUENCE [LARGE SCALE GENOMIC DNA]</scope>
    <source>
        <strain evidence="6 7">N8-3</strain>
    </source>
</reference>
<comment type="similarity">
    <text evidence="2">Belongs to the 3-hydroxyacyl-CoA dehydrogenase family.</text>
</comment>
<evidence type="ECO:0000256" key="1">
    <source>
        <dbReference type="ARBA" id="ARBA00005086"/>
    </source>
</evidence>
<dbReference type="GO" id="GO:0003857">
    <property type="term" value="F:(3S)-3-hydroxyacyl-CoA dehydrogenase (NAD+) activity"/>
    <property type="evidence" value="ECO:0007669"/>
    <property type="project" value="UniProtKB-EC"/>
</dbReference>
<dbReference type="InterPro" id="IPR006108">
    <property type="entry name" value="3HC_DH_C"/>
</dbReference>
<dbReference type="RefSeq" id="WP_380544992.1">
    <property type="nucleotide sequence ID" value="NZ_JBHFAB010000046.1"/>
</dbReference>
<dbReference type="InterPro" id="IPR022694">
    <property type="entry name" value="3-OHacyl-CoA_DH"/>
</dbReference>
<dbReference type="EMBL" id="JBHFAB010000046">
    <property type="protein sequence ID" value="MFC1421552.1"/>
    <property type="molecule type" value="Genomic_DNA"/>
</dbReference>
<organism evidence="6 7">
    <name type="scientific">Streptacidiphilus cavernicola</name>
    <dbReference type="NCBI Taxonomy" id="3342716"/>
    <lineage>
        <taxon>Bacteria</taxon>
        <taxon>Bacillati</taxon>
        <taxon>Actinomycetota</taxon>
        <taxon>Actinomycetes</taxon>
        <taxon>Kitasatosporales</taxon>
        <taxon>Streptomycetaceae</taxon>
        <taxon>Streptacidiphilus</taxon>
    </lineage>
</organism>
<keyword evidence="7" id="KW-1185">Reference proteome</keyword>
<evidence type="ECO:0000259" key="5">
    <source>
        <dbReference type="Pfam" id="PF02737"/>
    </source>
</evidence>
<proteinExistence type="inferred from homology"/>
<dbReference type="InterPro" id="IPR006176">
    <property type="entry name" value="3-OHacyl-CoA_DH_NAD-bd"/>
</dbReference>
<dbReference type="Pfam" id="PF02737">
    <property type="entry name" value="3HCDH_N"/>
    <property type="match status" value="1"/>
</dbReference>
<comment type="caution">
    <text evidence="6">The sequence shown here is derived from an EMBL/GenBank/DDBJ whole genome shotgun (WGS) entry which is preliminary data.</text>
</comment>
<evidence type="ECO:0000256" key="2">
    <source>
        <dbReference type="ARBA" id="ARBA00009463"/>
    </source>
</evidence>
<dbReference type="PANTHER" id="PTHR48075:SF5">
    <property type="entry name" value="3-HYDROXYBUTYRYL-COA DEHYDROGENASE"/>
    <property type="match status" value="1"/>
</dbReference>
<accession>A0ABV6W759</accession>
<comment type="pathway">
    <text evidence="1">Lipid metabolism; butanoate metabolism.</text>
</comment>
<dbReference type="SUPFAM" id="SSF48179">
    <property type="entry name" value="6-phosphogluconate dehydrogenase C-terminal domain-like"/>
    <property type="match status" value="1"/>
</dbReference>
<feature type="domain" description="3-hydroxyacyl-CoA dehydrogenase NAD binding" evidence="5">
    <location>
        <begin position="2"/>
        <end position="178"/>
    </location>
</feature>
<keyword evidence="3 6" id="KW-0560">Oxidoreductase</keyword>
<dbReference type="InterPro" id="IPR008927">
    <property type="entry name" value="6-PGluconate_DH-like_C_sf"/>
</dbReference>
<evidence type="ECO:0000256" key="3">
    <source>
        <dbReference type="ARBA" id="ARBA00023002"/>
    </source>
</evidence>
<dbReference type="Gene3D" id="3.40.50.720">
    <property type="entry name" value="NAD(P)-binding Rossmann-like Domain"/>
    <property type="match status" value="1"/>
</dbReference>
<gene>
    <name evidence="6" type="ORF">ACEZDE_33645</name>
</gene>
<name>A0ABV6W759_9ACTN</name>